<sequence length="152" mass="17058">MKIQRPPFTLWVILLLTIMLTMGGCSDFTAVVRKVTYPPDFKYVTGQELRSHMDALAFQLQLLNKTLIENNNGQSKLDQQQQVLGILREIELIGSSLQAGEAGSNHPFLQDYMKKFLSIVVQARRSASSNPPNYYFVGRVSGGCISCHNAHR</sequence>
<evidence type="ECO:0008006" key="2">
    <source>
        <dbReference type="Google" id="ProtNLM"/>
    </source>
</evidence>
<accession>A0A3B0XN81</accession>
<protein>
    <recommendedName>
        <fullName evidence="2">Cytochrome C</fullName>
    </recommendedName>
</protein>
<dbReference type="PROSITE" id="PS51257">
    <property type="entry name" value="PROKAR_LIPOPROTEIN"/>
    <property type="match status" value="1"/>
</dbReference>
<organism evidence="1">
    <name type="scientific">hydrothermal vent metagenome</name>
    <dbReference type="NCBI Taxonomy" id="652676"/>
    <lineage>
        <taxon>unclassified sequences</taxon>
        <taxon>metagenomes</taxon>
        <taxon>ecological metagenomes</taxon>
    </lineage>
</organism>
<reference evidence="1" key="1">
    <citation type="submission" date="2018-06" db="EMBL/GenBank/DDBJ databases">
        <authorList>
            <person name="Zhirakovskaya E."/>
        </authorList>
    </citation>
    <scope>NUCLEOTIDE SEQUENCE</scope>
</reference>
<name>A0A3B0XN81_9ZZZZ</name>
<dbReference type="EMBL" id="UOFF01000461">
    <property type="protein sequence ID" value="VAW57796.1"/>
    <property type="molecule type" value="Genomic_DNA"/>
</dbReference>
<proteinExistence type="predicted"/>
<gene>
    <name evidence="1" type="ORF">MNBD_GAMMA07-1635</name>
</gene>
<dbReference type="AlphaFoldDB" id="A0A3B0XN81"/>
<evidence type="ECO:0000313" key="1">
    <source>
        <dbReference type="EMBL" id="VAW57796.1"/>
    </source>
</evidence>